<keyword evidence="2" id="KW-1185">Reference proteome</keyword>
<name>A0AAW2EN50_9HYME</name>
<evidence type="ECO:0000313" key="2">
    <source>
        <dbReference type="Proteomes" id="UP001430953"/>
    </source>
</evidence>
<evidence type="ECO:0000313" key="1">
    <source>
        <dbReference type="EMBL" id="KAL0104410.1"/>
    </source>
</evidence>
<reference evidence="1 2" key="1">
    <citation type="submission" date="2023-03" db="EMBL/GenBank/DDBJ databases">
        <title>High recombination rates correlate with genetic variation in Cardiocondyla obscurior ants.</title>
        <authorList>
            <person name="Errbii M."/>
        </authorList>
    </citation>
    <scope>NUCLEOTIDE SEQUENCE [LARGE SCALE GENOMIC DNA]</scope>
    <source>
        <strain evidence="1">Alpha-2009</strain>
        <tissue evidence="1">Whole body</tissue>
    </source>
</reference>
<protein>
    <recommendedName>
        <fullName evidence="3">Ribosomal protein S10</fullName>
    </recommendedName>
</protein>
<evidence type="ECO:0008006" key="3">
    <source>
        <dbReference type="Google" id="ProtNLM"/>
    </source>
</evidence>
<comment type="caution">
    <text evidence="1">The sequence shown here is derived from an EMBL/GenBank/DDBJ whole genome shotgun (WGS) entry which is preliminary data.</text>
</comment>
<dbReference type="EMBL" id="JADYXP020000020">
    <property type="protein sequence ID" value="KAL0104410.1"/>
    <property type="molecule type" value="Genomic_DNA"/>
</dbReference>
<proteinExistence type="predicted"/>
<dbReference type="AlphaFoldDB" id="A0AAW2EN50"/>
<gene>
    <name evidence="1" type="ORF">PUN28_017261</name>
</gene>
<accession>A0AAW2EN50</accession>
<sequence length="154" mass="17758">MASVTRYLALLRSKLTFTGRFFRSRAFSNAKSSLGDQHRDIQFLPVAERPQIGPLHKEQHLRLRVTGFCARIRDARKREALPLPLRHFFHFDNPETVRLSLVNACTMSQTAAPSLVRDSFLKTVRSTKTRHQSLKFSRPKPDIITRSRTDITVN</sequence>
<dbReference type="Proteomes" id="UP001430953">
    <property type="component" value="Unassembled WGS sequence"/>
</dbReference>
<organism evidence="1 2">
    <name type="scientific">Cardiocondyla obscurior</name>
    <dbReference type="NCBI Taxonomy" id="286306"/>
    <lineage>
        <taxon>Eukaryota</taxon>
        <taxon>Metazoa</taxon>
        <taxon>Ecdysozoa</taxon>
        <taxon>Arthropoda</taxon>
        <taxon>Hexapoda</taxon>
        <taxon>Insecta</taxon>
        <taxon>Pterygota</taxon>
        <taxon>Neoptera</taxon>
        <taxon>Endopterygota</taxon>
        <taxon>Hymenoptera</taxon>
        <taxon>Apocrita</taxon>
        <taxon>Aculeata</taxon>
        <taxon>Formicoidea</taxon>
        <taxon>Formicidae</taxon>
        <taxon>Myrmicinae</taxon>
        <taxon>Cardiocondyla</taxon>
    </lineage>
</organism>